<proteinExistence type="predicted"/>
<evidence type="ECO:0000256" key="9">
    <source>
        <dbReference type="ARBA" id="ARBA00023014"/>
    </source>
</evidence>
<dbReference type="GO" id="GO:0030488">
    <property type="term" value="P:tRNA methylation"/>
    <property type="evidence" value="ECO:0007669"/>
    <property type="project" value="TreeGrafter"/>
</dbReference>
<evidence type="ECO:0000256" key="6">
    <source>
        <dbReference type="ARBA" id="ARBA00022691"/>
    </source>
</evidence>
<gene>
    <name evidence="11" type="primary">SNX8</name>
    <name evidence="11" type="ORF">HK103_007368</name>
</gene>
<evidence type="ECO:0000256" key="1">
    <source>
        <dbReference type="ARBA" id="ARBA00001966"/>
    </source>
</evidence>
<dbReference type="InterPro" id="IPR013785">
    <property type="entry name" value="Aldolase_TIM"/>
</dbReference>
<dbReference type="PANTHER" id="PTHR30544">
    <property type="entry name" value="23S RRNA METHYLTRANSFERASE"/>
    <property type="match status" value="1"/>
</dbReference>
<dbReference type="GO" id="GO:0070475">
    <property type="term" value="P:rRNA base methylation"/>
    <property type="evidence" value="ECO:0007669"/>
    <property type="project" value="TreeGrafter"/>
</dbReference>
<evidence type="ECO:0000256" key="8">
    <source>
        <dbReference type="ARBA" id="ARBA00023004"/>
    </source>
</evidence>
<sequence>MKQRKLSPKSLLDEVQLKEAFKAEGISEKHAATLLRNIIQHGVTDFSTISTLPKKALELIQREFVLTTSKVISSTDAKDGSTTKLLIELQDGQRIESVIMRYGEKDLMNFPEDEKVKKVDENGEFHFKSNKRATVCVSSQDHANKYEKIRNVVFMGMGEPLDNYDQVLQAVRGMIDTGKFGLSPSRVSISTVGVVPRMLSLANDLPEIGLALSLHAPNQTLRTQIVPTSKAWHIDRIVDAADKFIAQQNKNVKSHNRRRHVLVEYVIIKDVNDSKEVAHELGALLKGRDVLLNIIPYNPTDVPYDYKTPLAETVREFVEITRNEYGLRTLWRQKLGNDIASACGQLVIESKKCDVGDLEDLGKKQTSTPKKVIRKRIKKETNLNYVKYAIAGLSALVLTRWVVKHYLK</sequence>
<evidence type="ECO:0000256" key="2">
    <source>
        <dbReference type="ARBA" id="ARBA00022485"/>
    </source>
</evidence>
<keyword evidence="12" id="KW-1185">Reference proteome</keyword>
<keyword evidence="9" id="KW-0411">Iron-sulfur</keyword>
<dbReference type="GO" id="GO:0046872">
    <property type="term" value="F:metal ion binding"/>
    <property type="evidence" value="ECO:0007669"/>
    <property type="project" value="UniProtKB-KW"/>
</dbReference>
<evidence type="ECO:0000256" key="7">
    <source>
        <dbReference type="ARBA" id="ARBA00022723"/>
    </source>
</evidence>
<dbReference type="AlphaFoldDB" id="A0AAD5UKS1"/>
<dbReference type="GO" id="GO:0005737">
    <property type="term" value="C:cytoplasm"/>
    <property type="evidence" value="ECO:0007669"/>
    <property type="project" value="UniProtKB-SubCell"/>
</dbReference>
<dbReference type="InterPro" id="IPR007197">
    <property type="entry name" value="rSAM"/>
</dbReference>
<evidence type="ECO:0000256" key="4">
    <source>
        <dbReference type="ARBA" id="ARBA00022603"/>
    </source>
</evidence>
<keyword evidence="4" id="KW-0489">Methyltransferase</keyword>
<protein>
    <submittedName>
        <fullName evidence="11">Sorting nexin</fullName>
    </submittedName>
</protein>
<comment type="caution">
    <text evidence="11">The sequence shown here is derived from an EMBL/GenBank/DDBJ whole genome shotgun (WGS) entry which is preliminary data.</text>
</comment>
<accession>A0AAD5UKS1</accession>
<dbReference type="PANTHER" id="PTHR30544:SF8">
    <property type="entry name" value="RADICAL SAM SUPERFAMILY PROTEIN"/>
    <property type="match status" value="1"/>
</dbReference>
<reference evidence="11" key="1">
    <citation type="submission" date="2020-05" db="EMBL/GenBank/DDBJ databases">
        <title>Phylogenomic resolution of chytrid fungi.</title>
        <authorList>
            <person name="Stajich J.E."/>
            <person name="Amses K."/>
            <person name="Simmons R."/>
            <person name="Seto K."/>
            <person name="Myers J."/>
            <person name="Bonds A."/>
            <person name="Quandt C.A."/>
            <person name="Barry K."/>
            <person name="Liu P."/>
            <person name="Grigoriev I."/>
            <person name="Longcore J.E."/>
            <person name="James T.Y."/>
        </authorList>
    </citation>
    <scope>NUCLEOTIDE SEQUENCE</scope>
    <source>
        <strain evidence="11">PLAUS21</strain>
    </source>
</reference>
<keyword evidence="2" id="KW-0004">4Fe-4S</keyword>
<dbReference type="GO" id="GO:0051539">
    <property type="term" value="F:4 iron, 4 sulfur cluster binding"/>
    <property type="evidence" value="ECO:0007669"/>
    <property type="project" value="UniProtKB-KW"/>
</dbReference>
<dbReference type="EMBL" id="JADGKB010000009">
    <property type="protein sequence ID" value="KAJ3260805.1"/>
    <property type="molecule type" value="Genomic_DNA"/>
</dbReference>
<dbReference type="Gene3D" id="3.20.20.70">
    <property type="entry name" value="Aldolase class I"/>
    <property type="match status" value="2"/>
</dbReference>
<evidence type="ECO:0000256" key="3">
    <source>
        <dbReference type="ARBA" id="ARBA00022490"/>
    </source>
</evidence>
<dbReference type="InterPro" id="IPR040072">
    <property type="entry name" value="Methyltransferase_A"/>
</dbReference>
<dbReference type="GO" id="GO:0008173">
    <property type="term" value="F:RNA methyltransferase activity"/>
    <property type="evidence" value="ECO:0007669"/>
    <property type="project" value="InterPro"/>
</dbReference>
<feature type="domain" description="Radical SAM core" evidence="10">
    <location>
        <begin position="79"/>
        <end position="328"/>
    </location>
</feature>
<keyword evidence="3" id="KW-0963">Cytoplasm</keyword>
<evidence type="ECO:0000313" key="12">
    <source>
        <dbReference type="Proteomes" id="UP001210925"/>
    </source>
</evidence>
<dbReference type="PIRSF" id="PIRSF006004">
    <property type="entry name" value="CHP00048"/>
    <property type="match status" value="1"/>
</dbReference>
<evidence type="ECO:0000256" key="5">
    <source>
        <dbReference type="ARBA" id="ARBA00022679"/>
    </source>
</evidence>
<evidence type="ECO:0000313" key="11">
    <source>
        <dbReference type="EMBL" id="KAJ3260805.1"/>
    </source>
</evidence>
<keyword evidence="5" id="KW-0808">Transferase</keyword>
<dbReference type="Proteomes" id="UP001210925">
    <property type="component" value="Unassembled WGS sequence"/>
</dbReference>
<comment type="cofactor">
    <cofactor evidence="1">
        <name>[4Fe-4S] cluster</name>
        <dbReference type="ChEBI" id="CHEBI:49883"/>
    </cofactor>
</comment>
<dbReference type="InterPro" id="IPR004383">
    <property type="entry name" value="rRNA_lsu_MTrfase_RlmN/Cfr"/>
</dbReference>
<keyword evidence="8" id="KW-0408">Iron</keyword>
<evidence type="ECO:0000259" key="10">
    <source>
        <dbReference type="PROSITE" id="PS51918"/>
    </source>
</evidence>
<name>A0AAD5UKS1_9FUNG</name>
<keyword evidence="7" id="KW-0479">Metal-binding</keyword>
<keyword evidence="6" id="KW-0949">S-adenosyl-L-methionine</keyword>
<organism evidence="11 12">
    <name type="scientific">Boothiomyces macroporosus</name>
    <dbReference type="NCBI Taxonomy" id="261099"/>
    <lineage>
        <taxon>Eukaryota</taxon>
        <taxon>Fungi</taxon>
        <taxon>Fungi incertae sedis</taxon>
        <taxon>Chytridiomycota</taxon>
        <taxon>Chytridiomycota incertae sedis</taxon>
        <taxon>Chytridiomycetes</taxon>
        <taxon>Rhizophydiales</taxon>
        <taxon>Terramycetaceae</taxon>
        <taxon>Boothiomyces</taxon>
    </lineage>
</organism>
<dbReference type="PROSITE" id="PS51918">
    <property type="entry name" value="RADICAL_SAM"/>
    <property type="match status" value="1"/>
</dbReference>